<evidence type="ECO:0000313" key="2">
    <source>
        <dbReference type="Proteomes" id="UP000183047"/>
    </source>
</evidence>
<dbReference type="EMBL" id="FMUR01000010">
    <property type="protein sequence ID" value="SCY24429.1"/>
    <property type="molecule type" value="Genomic_DNA"/>
</dbReference>
<gene>
    <name evidence="1" type="ORF">SAMN02910451_01905</name>
</gene>
<keyword evidence="2" id="KW-1185">Reference proteome</keyword>
<dbReference type="Proteomes" id="UP000183047">
    <property type="component" value="Unassembled WGS sequence"/>
</dbReference>
<reference evidence="2" key="1">
    <citation type="submission" date="2016-10" db="EMBL/GenBank/DDBJ databases">
        <authorList>
            <person name="Varghese N."/>
            <person name="Submissions S."/>
        </authorList>
    </citation>
    <scope>NUCLEOTIDE SEQUENCE [LARGE SCALE GENOMIC DNA]</scope>
    <source>
        <strain evidence="2">XBD2006</strain>
    </source>
</reference>
<organism evidence="1 2">
    <name type="scientific">Butyrivibrio hungatei</name>
    <dbReference type="NCBI Taxonomy" id="185008"/>
    <lineage>
        <taxon>Bacteria</taxon>
        <taxon>Bacillati</taxon>
        <taxon>Bacillota</taxon>
        <taxon>Clostridia</taxon>
        <taxon>Lachnospirales</taxon>
        <taxon>Lachnospiraceae</taxon>
        <taxon>Butyrivibrio</taxon>
    </lineage>
</organism>
<accession>A0A1G5EBR7</accession>
<sequence length="106" mass="11588">MAEKEVFMDTGIFTGIVDDIRGAASSCMLKTEALAKADFLDDTDVGRELHSLLQEAHKMTELHRTEASEALPRALSTLRDSMITVDDALSKSLVVESAGGIRDKYE</sequence>
<proteinExistence type="predicted"/>
<dbReference type="OrthoDB" id="2004763at2"/>
<dbReference type="RefSeq" id="WP_074462482.1">
    <property type="nucleotide sequence ID" value="NZ_FMUR01000010.1"/>
</dbReference>
<evidence type="ECO:0000313" key="1">
    <source>
        <dbReference type="EMBL" id="SCY24429.1"/>
    </source>
</evidence>
<dbReference type="AlphaFoldDB" id="A0A1G5EBR7"/>
<name>A0A1G5EBR7_9FIRM</name>
<protein>
    <submittedName>
        <fullName evidence="1">Uncharacterized protein</fullName>
    </submittedName>
</protein>